<evidence type="ECO:0000256" key="4">
    <source>
        <dbReference type="ARBA" id="ARBA00023004"/>
    </source>
</evidence>
<dbReference type="PANTHER" id="PTHR42961">
    <property type="entry name" value="IRON-SULFUR PROTEIN NUBPL"/>
    <property type="match status" value="1"/>
</dbReference>
<sequence>MYKGSGVVQHIQRTRLEQVDTLLVVGSGKGGVGKSTVSVNLAVALAQQGLRVGLLDGDAYGPSIPMMLGVRKRAASKGSEAVLPLAERKELPREKKLQPLVRYGVKIMSVGFFIGEEQAVAPMPDVLGMLIRQLLYSVDWGDLDYLLIDLPPGTSEPQATLCREIHLDGAILVTTPQDIARIDTAKALAMFQQSSVPVLGIMQNMDGFLCPHCGGHVDIFPQSQEVRSVLDVLPVLGRIPLDPAAVVSGDKGHPVIISLPDSPVAQAFVLAGQQLASLIQQQHHQISSSQNPAAVSEDALEGKTEHDREG</sequence>
<keyword evidence="4 6" id="KW-0408">Iron</keyword>
<dbReference type="EMBL" id="BNJK01000001">
    <property type="protein sequence ID" value="GHO91439.1"/>
    <property type="molecule type" value="Genomic_DNA"/>
</dbReference>
<dbReference type="GO" id="GO:0046872">
    <property type="term" value="F:metal ion binding"/>
    <property type="evidence" value="ECO:0007669"/>
    <property type="project" value="UniProtKB-KW"/>
</dbReference>
<evidence type="ECO:0000256" key="5">
    <source>
        <dbReference type="ARBA" id="ARBA00023014"/>
    </source>
</evidence>
<accession>A0A8J3I9M2</accession>
<dbReference type="Gene3D" id="3.40.50.300">
    <property type="entry name" value="P-loop containing nucleotide triphosphate hydrolases"/>
    <property type="match status" value="1"/>
</dbReference>
<reference evidence="8" key="1">
    <citation type="submission" date="2020-10" db="EMBL/GenBank/DDBJ databases">
        <title>Taxonomic study of unclassified bacteria belonging to the class Ktedonobacteria.</title>
        <authorList>
            <person name="Yabe S."/>
            <person name="Wang C.M."/>
            <person name="Zheng Y."/>
            <person name="Sakai Y."/>
            <person name="Cavaletti L."/>
            <person name="Monciardini P."/>
            <person name="Donadio S."/>
        </authorList>
    </citation>
    <scope>NUCLEOTIDE SEQUENCE</scope>
    <source>
        <strain evidence="8">ID150040</strain>
    </source>
</reference>
<evidence type="ECO:0000313" key="9">
    <source>
        <dbReference type="Proteomes" id="UP000597444"/>
    </source>
</evidence>
<dbReference type="Proteomes" id="UP000597444">
    <property type="component" value="Unassembled WGS sequence"/>
</dbReference>
<comment type="similarity">
    <text evidence="6">Belongs to the Mrp/NBP35 ATP-binding proteins family.</text>
</comment>
<comment type="caution">
    <text evidence="8">The sequence shown here is derived from an EMBL/GenBank/DDBJ whole genome shotgun (WGS) entry which is preliminary data.</text>
</comment>
<dbReference type="GO" id="GO:0051539">
    <property type="term" value="F:4 iron, 4 sulfur cluster binding"/>
    <property type="evidence" value="ECO:0007669"/>
    <property type="project" value="TreeGrafter"/>
</dbReference>
<dbReference type="HAMAP" id="MF_02040">
    <property type="entry name" value="Mrp_NBP35"/>
    <property type="match status" value="1"/>
</dbReference>
<protein>
    <recommendedName>
        <fullName evidence="6">Iron-sulfur cluster carrier protein</fullName>
    </recommendedName>
</protein>
<dbReference type="GO" id="GO:0005524">
    <property type="term" value="F:ATP binding"/>
    <property type="evidence" value="ECO:0007669"/>
    <property type="project" value="UniProtKB-UniRule"/>
</dbReference>
<dbReference type="GO" id="GO:0140663">
    <property type="term" value="F:ATP-dependent FeS chaperone activity"/>
    <property type="evidence" value="ECO:0007669"/>
    <property type="project" value="InterPro"/>
</dbReference>
<dbReference type="InterPro" id="IPR044304">
    <property type="entry name" value="NUBPL-like"/>
</dbReference>
<dbReference type="SUPFAM" id="SSF52540">
    <property type="entry name" value="P-loop containing nucleoside triphosphate hydrolases"/>
    <property type="match status" value="1"/>
</dbReference>
<evidence type="ECO:0000256" key="3">
    <source>
        <dbReference type="ARBA" id="ARBA00022840"/>
    </source>
</evidence>
<evidence type="ECO:0000313" key="8">
    <source>
        <dbReference type="EMBL" id="GHO91439.1"/>
    </source>
</evidence>
<keyword evidence="5 6" id="KW-0411">Iron-sulfur</keyword>
<feature type="compositionally biased region" description="Basic and acidic residues" evidence="7">
    <location>
        <begin position="300"/>
        <end position="310"/>
    </location>
</feature>
<comment type="function">
    <text evidence="6">Binds and transfers iron-sulfur (Fe-S) clusters to target apoproteins. Can hydrolyze ATP.</text>
</comment>
<name>A0A8J3I9M2_9CHLR</name>
<dbReference type="CDD" id="cd02037">
    <property type="entry name" value="Mrp_NBP35"/>
    <property type="match status" value="1"/>
</dbReference>
<evidence type="ECO:0000256" key="2">
    <source>
        <dbReference type="ARBA" id="ARBA00022741"/>
    </source>
</evidence>
<dbReference type="AlphaFoldDB" id="A0A8J3I9M2"/>
<dbReference type="GO" id="GO:0016226">
    <property type="term" value="P:iron-sulfur cluster assembly"/>
    <property type="evidence" value="ECO:0007669"/>
    <property type="project" value="InterPro"/>
</dbReference>
<dbReference type="PANTHER" id="PTHR42961:SF2">
    <property type="entry name" value="IRON-SULFUR PROTEIN NUBPL"/>
    <property type="match status" value="1"/>
</dbReference>
<keyword evidence="6" id="KW-0378">Hydrolase</keyword>
<dbReference type="InterPro" id="IPR033756">
    <property type="entry name" value="YlxH/NBP35"/>
</dbReference>
<comment type="subunit">
    <text evidence="6">Homodimer.</text>
</comment>
<proteinExistence type="inferred from homology"/>
<dbReference type="InterPro" id="IPR027417">
    <property type="entry name" value="P-loop_NTPase"/>
</dbReference>
<evidence type="ECO:0000256" key="7">
    <source>
        <dbReference type="SAM" id="MobiDB-lite"/>
    </source>
</evidence>
<feature type="binding site" evidence="6">
    <location>
        <begin position="28"/>
        <end position="35"/>
    </location>
    <ligand>
        <name>ATP</name>
        <dbReference type="ChEBI" id="CHEBI:30616"/>
    </ligand>
</feature>
<keyword evidence="2 6" id="KW-0547">Nucleotide-binding</keyword>
<keyword evidence="1 6" id="KW-0479">Metal-binding</keyword>
<dbReference type="GO" id="GO:0016887">
    <property type="term" value="F:ATP hydrolysis activity"/>
    <property type="evidence" value="ECO:0007669"/>
    <property type="project" value="UniProtKB-UniRule"/>
</dbReference>
<organism evidence="8 9">
    <name type="scientific">Reticulibacter mediterranei</name>
    <dbReference type="NCBI Taxonomy" id="2778369"/>
    <lineage>
        <taxon>Bacteria</taxon>
        <taxon>Bacillati</taxon>
        <taxon>Chloroflexota</taxon>
        <taxon>Ktedonobacteria</taxon>
        <taxon>Ktedonobacterales</taxon>
        <taxon>Reticulibacteraceae</taxon>
        <taxon>Reticulibacter</taxon>
    </lineage>
</organism>
<dbReference type="InterPro" id="IPR019591">
    <property type="entry name" value="Mrp/NBP35_ATP-bd"/>
</dbReference>
<feature type="region of interest" description="Disordered" evidence="7">
    <location>
        <begin position="286"/>
        <end position="310"/>
    </location>
</feature>
<dbReference type="Pfam" id="PF10609">
    <property type="entry name" value="ParA"/>
    <property type="match status" value="1"/>
</dbReference>
<gene>
    <name evidence="8" type="ORF">KSF_014870</name>
</gene>
<keyword evidence="3 6" id="KW-0067">ATP-binding</keyword>
<evidence type="ECO:0000256" key="6">
    <source>
        <dbReference type="HAMAP-Rule" id="MF_02040"/>
    </source>
</evidence>
<keyword evidence="9" id="KW-1185">Reference proteome</keyword>
<evidence type="ECO:0000256" key="1">
    <source>
        <dbReference type="ARBA" id="ARBA00022723"/>
    </source>
</evidence>